<dbReference type="STRING" id="187304.B0E33_19575"/>
<dbReference type="PANTHER" id="PTHR30632:SF17">
    <property type="entry name" value="MOLYBDATE-BINDING PROTEIN MODA"/>
    <property type="match status" value="1"/>
</dbReference>
<dbReference type="GO" id="GO:0030288">
    <property type="term" value="C:outer membrane-bounded periplasmic space"/>
    <property type="evidence" value="ECO:0007669"/>
    <property type="project" value="TreeGrafter"/>
</dbReference>
<name>A0A0M6Y2S1_9HYPH</name>
<feature type="binding site" evidence="6">
    <location>
        <position position="180"/>
    </location>
    <ligand>
        <name>molybdate</name>
        <dbReference type="ChEBI" id="CHEBI:36264"/>
    </ligand>
</feature>
<evidence type="ECO:0000256" key="6">
    <source>
        <dbReference type="PIRSR" id="PIRSR004846-1"/>
    </source>
</evidence>
<keyword evidence="9" id="KW-1185">Reference proteome</keyword>
<dbReference type="GO" id="GO:0030973">
    <property type="term" value="F:molybdate ion binding"/>
    <property type="evidence" value="ECO:0007669"/>
    <property type="project" value="TreeGrafter"/>
</dbReference>
<evidence type="ECO:0000256" key="4">
    <source>
        <dbReference type="ARBA" id="ARBA00022729"/>
    </source>
</evidence>
<feature type="binding site" evidence="6">
    <location>
        <position position="198"/>
    </location>
    <ligand>
        <name>molybdate</name>
        <dbReference type="ChEBI" id="CHEBI:36264"/>
    </ligand>
</feature>
<dbReference type="Pfam" id="PF13531">
    <property type="entry name" value="SBP_bac_11"/>
    <property type="match status" value="1"/>
</dbReference>
<dbReference type="CDD" id="cd13536">
    <property type="entry name" value="PBP2_EcModA"/>
    <property type="match status" value="1"/>
</dbReference>
<dbReference type="InterPro" id="IPR050682">
    <property type="entry name" value="ModA/WtpA"/>
</dbReference>
<feature type="binding site" evidence="6">
    <location>
        <position position="153"/>
    </location>
    <ligand>
        <name>molybdate</name>
        <dbReference type="ChEBI" id="CHEBI:36264"/>
    </ligand>
</feature>
<evidence type="ECO:0000256" key="5">
    <source>
        <dbReference type="ARBA" id="ARBA00062515"/>
    </source>
</evidence>
<feature type="signal peptide" evidence="7">
    <location>
        <begin position="1"/>
        <end position="31"/>
    </location>
</feature>
<organism evidence="8 9">
    <name type="scientific">Roseibium aggregatum</name>
    <dbReference type="NCBI Taxonomy" id="187304"/>
    <lineage>
        <taxon>Bacteria</taxon>
        <taxon>Pseudomonadati</taxon>
        <taxon>Pseudomonadota</taxon>
        <taxon>Alphaproteobacteria</taxon>
        <taxon>Hyphomicrobiales</taxon>
        <taxon>Stappiaceae</taxon>
        <taxon>Roseibium</taxon>
    </lineage>
</organism>
<dbReference type="GO" id="GO:1901359">
    <property type="term" value="F:tungstate binding"/>
    <property type="evidence" value="ECO:0007669"/>
    <property type="project" value="UniProtKB-ARBA"/>
</dbReference>
<dbReference type="FunFam" id="3.40.190.10:FF:000035">
    <property type="entry name" value="Molybdate ABC transporter substrate-binding protein"/>
    <property type="match status" value="1"/>
</dbReference>
<keyword evidence="3 6" id="KW-0479">Metal-binding</keyword>
<evidence type="ECO:0000313" key="8">
    <source>
        <dbReference type="EMBL" id="CTQ43639.1"/>
    </source>
</evidence>
<accession>A0A0M6Y2S1</accession>
<keyword evidence="2 6" id="KW-0500">Molybdenum</keyword>
<protein>
    <submittedName>
        <fullName evidence="8">Molybdate-binding periplasmic protein</fullName>
    </submittedName>
</protein>
<keyword evidence="4 7" id="KW-0732">Signal</keyword>
<dbReference type="NCBIfam" id="NF007958">
    <property type="entry name" value="PRK10677.1"/>
    <property type="match status" value="1"/>
</dbReference>
<feature type="chain" id="PRO_5005807395" evidence="7">
    <location>
        <begin position="32"/>
        <end position="263"/>
    </location>
</feature>
<dbReference type="Gene3D" id="3.40.190.10">
    <property type="entry name" value="Periplasmic binding protein-like II"/>
    <property type="match status" value="2"/>
</dbReference>
<dbReference type="OrthoDB" id="9785015at2"/>
<evidence type="ECO:0000256" key="2">
    <source>
        <dbReference type="ARBA" id="ARBA00022505"/>
    </source>
</evidence>
<dbReference type="NCBIfam" id="TIGR01256">
    <property type="entry name" value="modA"/>
    <property type="match status" value="1"/>
</dbReference>
<evidence type="ECO:0000256" key="7">
    <source>
        <dbReference type="SAM" id="SignalP"/>
    </source>
</evidence>
<evidence type="ECO:0000256" key="1">
    <source>
        <dbReference type="ARBA" id="ARBA00009175"/>
    </source>
</evidence>
<proteinExistence type="inferred from homology"/>
<gene>
    <name evidence="8" type="primary">modA</name>
    <name evidence="8" type="ORF">LAL4801_02079</name>
</gene>
<dbReference type="RefSeq" id="WP_055655857.1">
    <property type="nucleotide sequence ID" value="NZ_CXST01000001.1"/>
</dbReference>
<dbReference type="InterPro" id="IPR005950">
    <property type="entry name" value="ModA"/>
</dbReference>
<dbReference type="EMBL" id="CXST01000001">
    <property type="protein sequence ID" value="CTQ43639.1"/>
    <property type="molecule type" value="Genomic_DNA"/>
</dbReference>
<dbReference type="PIRSF" id="PIRSF004846">
    <property type="entry name" value="ModA"/>
    <property type="match status" value="1"/>
</dbReference>
<feature type="binding site" evidence="6">
    <location>
        <position position="41"/>
    </location>
    <ligand>
        <name>molybdate</name>
        <dbReference type="ChEBI" id="CHEBI:36264"/>
    </ligand>
</feature>
<dbReference type="AlphaFoldDB" id="A0A0M6Y2S1"/>
<dbReference type="GO" id="GO:0046872">
    <property type="term" value="F:metal ion binding"/>
    <property type="evidence" value="ECO:0007669"/>
    <property type="project" value="UniProtKB-KW"/>
</dbReference>
<dbReference type="GO" id="GO:0015689">
    <property type="term" value="P:molybdate ion transport"/>
    <property type="evidence" value="ECO:0007669"/>
    <property type="project" value="InterPro"/>
</dbReference>
<comment type="subunit">
    <text evidence="5">The complex is composed of two ATP-binding proteins (ModC), two transmembrane proteins (ModB) and a solute-binding protein (ModA).</text>
</comment>
<feature type="binding site" evidence="6">
    <location>
        <position position="68"/>
    </location>
    <ligand>
        <name>molybdate</name>
        <dbReference type="ChEBI" id="CHEBI:36264"/>
    </ligand>
</feature>
<dbReference type="SUPFAM" id="SSF53850">
    <property type="entry name" value="Periplasmic binding protein-like II"/>
    <property type="match status" value="1"/>
</dbReference>
<evidence type="ECO:0000256" key="3">
    <source>
        <dbReference type="ARBA" id="ARBA00022723"/>
    </source>
</evidence>
<evidence type="ECO:0000313" key="9">
    <source>
        <dbReference type="Proteomes" id="UP000048926"/>
    </source>
</evidence>
<dbReference type="Proteomes" id="UP000048926">
    <property type="component" value="Unassembled WGS sequence"/>
</dbReference>
<sequence>MSNSSLFACLRSLAGAAFLAGLAAQPTTAAAGEVTVFAAASLADALEEIEQRFEAATGHDLVISLAGSSALARQIQQGAPADIFISANPDWMDVLEKDGLLEAGTRFDLLNNSLVLIAHGREAKPLDISADLNLPEILGDNRLAMALVDAVPAGIYGKAALQSLGLWDEAEPRVAQSDNVRSALALVATGEAPYGIVYATDAVAEDNVTVVGTFPAESHPPIVYPVADLANRDSPAEEEFLAYLQAPDAREAFERQGFVVLDR</sequence>
<reference evidence="9" key="1">
    <citation type="submission" date="2015-07" db="EMBL/GenBank/DDBJ databases">
        <authorList>
            <person name="Rodrigo-Torres Lidia"/>
            <person name="Arahal R.David."/>
        </authorList>
    </citation>
    <scope>NUCLEOTIDE SEQUENCE [LARGE SCALE GENOMIC DNA]</scope>
    <source>
        <strain evidence="9">CECT 4801</strain>
    </source>
</reference>
<dbReference type="PANTHER" id="PTHR30632">
    <property type="entry name" value="MOLYBDATE-BINDING PERIPLASMIC PROTEIN"/>
    <property type="match status" value="1"/>
</dbReference>
<comment type="similarity">
    <text evidence="1">Belongs to the bacterial solute-binding protein ModA family.</text>
</comment>